<dbReference type="HAMAP" id="MF_00235">
    <property type="entry name" value="Adenylate_kinase_Adk"/>
    <property type="match status" value="1"/>
</dbReference>
<keyword evidence="2 5" id="KW-0545">Nucleotide biosynthesis</keyword>
<dbReference type="UniPathway" id="UPA00588">
    <property type="reaction ID" value="UER00649"/>
</dbReference>
<dbReference type="Pfam" id="PF13238">
    <property type="entry name" value="AAA_18"/>
    <property type="match status" value="1"/>
</dbReference>
<evidence type="ECO:0000256" key="7">
    <source>
        <dbReference type="RuleBase" id="RU003331"/>
    </source>
</evidence>
<comment type="domain">
    <text evidence="5">Consists of three domains, a large central CORE domain and two small peripheral domains, NMPbind and LID, which undergo movements during catalysis. The LID domain closes over the site of phosphoryl transfer upon ATP binding. Assembling and dissambling the active center during each catalytic cycle provides an effective means to prevent ATP hydrolysis.</text>
</comment>
<dbReference type="CDD" id="cd01428">
    <property type="entry name" value="ADK"/>
    <property type="match status" value="1"/>
</dbReference>
<feature type="region of interest" description="NMP" evidence="5">
    <location>
        <begin position="45"/>
        <end position="74"/>
    </location>
</feature>
<feature type="binding site" evidence="5">
    <location>
        <begin position="100"/>
        <end position="103"/>
    </location>
    <ligand>
        <name>AMP</name>
        <dbReference type="ChEBI" id="CHEBI:456215"/>
    </ligand>
</feature>
<comment type="caution">
    <text evidence="5">Lacks conserved residue(s) required for the propagation of feature annotation.</text>
</comment>
<feature type="binding site" evidence="5">
    <location>
        <begin position="25"/>
        <end position="30"/>
    </location>
    <ligand>
        <name>ATP</name>
        <dbReference type="ChEBI" id="CHEBI:30616"/>
    </ligand>
</feature>
<comment type="subcellular location">
    <subcellularLocation>
        <location evidence="5 7">Cytoplasm</location>
    </subcellularLocation>
</comment>
<gene>
    <name evidence="5" type="primary">adk</name>
    <name evidence="8" type="ORF">COU86_02140</name>
</gene>
<dbReference type="EC" id="2.7.4.3" evidence="5 7"/>
<comment type="function">
    <text evidence="5">Catalyzes the reversible transfer of the terminal phosphate group between ATP and AMP. Plays an important role in cellular energy homeostasis and in adenine nucleotide metabolism.</text>
</comment>
<accession>A0A2M8KLV2</accession>
<dbReference type="GO" id="GO:0044209">
    <property type="term" value="P:AMP salvage"/>
    <property type="evidence" value="ECO:0007669"/>
    <property type="project" value="UniProtKB-UniRule"/>
</dbReference>
<evidence type="ECO:0000313" key="9">
    <source>
        <dbReference type="Proteomes" id="UP000231434"/>
    </source>
</evidence>
<feature type="binding site" evidence="5">
    <location>
        <position position="151"/>
    </location>
    <ligand>
        <name>AMP</name>
        <dbReference type="ChEBI" id="CHEBI:456215"/>
    </ligand>
</feature>
<keyword evidence="5" id="KW-0963">Cytoplasm</keyword>
<name>A0A2M8KLV2_9BACT</name>
<evidence type="ECO:0000256" key="5">
    <source>
        <dbReference type="HAMAP-Rule" id="MF_00235"/>
    </source>
</evidence>
<dbReference type="Gene3D" id="3.40.50.300">
    <property type="entry name" value="P-loop containing nucleotide triphosphate hydrolases"/>
    <property type="match status" value="2"/>
</dbReference>
<dbReference type="EMBL" id="PFEB01000027">
    <property type="protein sequence ID" value="PJE60884.1"/>
    <property type="molecule type" value="Genomic_DNA"/>
</dbReference>
<evidence type="ECO:0000256" key="1">
    <source>
        <dbReference type="ARBA" id="ARBA00022679"/>
    </source>
</evidence>
<evidence type="ECO:0000256" key="6">
    <source>
        <dbReference type="RuleBase" id="RU003330"/>
    </source>
</evidence>
<feature type="binding site" evidence="5">
    <location>
        <position position="107"/>
    </location>
    <ligand>
        <name>AMP</name>
        <dbReference type="ChEBI" id="CHEBI:456215"/>
    </ligand>
</feature>
<dbReference type="InterPro" id="IPR027417">
    <property type="entry name" value="P-loop_NTPase"/>
</dbReference>
<comment type="caution">
    <text evidence="8">The sequence shown here is derived from an EMBL/GenBank/DDBJ whole genome shotgun (WGS) entry which is preliminary data.</text>
</comment>
<dbReference type="InterPro" id="IPR000850">
    <property type="entry name" value="Adenylat/UMP-CMP_kin"/>
</dbReference>
<comment type="catalytic activity">
    <reaction evidence="5 7">
        <text>AMP + ATP = 2 ADP</text>
        <dbReference type="Rhea" id="RHEA:12973"/>
        <dbReference type="ChEBI" id="CHEBI:30616"/>
        <dbReference type="ChEBI" id="CHEBI:456215"/>
        <dbReference type="ChEBI" id="CHEBI:456216"/>
        <dbReference type="EC" id="2.7.4.3"/>
    </reaction>
</comment>
<dbReference type="GO" id="GO:0005737">
    <property type="term" value="C:cytoplasm"/>
    <property type="evidence" value="ECO:0007669"/>
    <property type="project" value="UniProtKB-SubCell"/>
</dbReference>
<keyword evidence="4 5" id="KW-0418">Kinase</keyword>
<protein>
    <recommendedName>
        <fullName evidence="5 7">Adenylate kinase</fullName>
        <shortName evidence="5">AK</shortName>
        <ecNumber evidence="5 7">2.7.4.3</ecNumber>
    </recommendedName>
    <alternativeName>
        <fullName evidence="5">ATP-AMP transphosphorylase</fullName>
    </alternativeName>
    <alternativeName>
        <fullName evidence="5">ATP:AMP phosphotransferase</fullName>
    </alternativeName>
    <alternativeName>
        <fullName evidence="5">Adenylate monophosphate kinase</fullName>
    </alternativeName>
</protein>
<evidence type="ECO:0000256" key="4">
    <source>
        <dbReference type="ARBA" id="ARBA00022777"/>
    </source>
</evidence>
<dbReference type="PROSITE" id="PS00113">
    <property type="entry name" value="ADENYLATE_KINASE"/>
    <property type="match status" value="1"/>
</dbReference>
<reference evidence="9" key="1">
    <citation type="submission" date="2017-09" db="EMBL/GenBank/DDBJ databases">
        <title>Depth-based differentiation of microbial function through sediment-hosted aquifers and enrichment of novel symbionts in the deep terrestrial subsurface.</title>
        <authorList>
            <person name="Probst A.J."/>
            <person name="Ladd B."/>
            <person name="Jarett J.K."/>
            <person name="Geller-Mcgrath D.E."/>
            <person name="Sieber C.M.K."/>
            <person name="Emerson J.B."/>
            <person name="Anantharaman K."/>
            <person name="Thomas B.C."/>
            <person name="Malmstrom R."/>
            <person name="Stieglmeier M."/>
            <person name="Klingl A."/>
            <person name="Woyke T."/>
            <person name="Ryan C.M."/>
            <person name="Banfield J.F."/>
        </authorList>
    </citation>
    <scope>NUCLEOTIDE SEQUENCE [LARGE SCALE GENOMIC DNA]</scope>
</reference>
<proteinExistence type="inferred from homology"/>
<keyword evidence="3 5" id="KW-0547">Nucleotide-binding</keyword>
<feature type="binding site" evidence="5">
    <location>
        <begin position="72"/>
        <end position="74"/>
    </location>
    <ligand>
        <name>AMP</name>
        <dbReference type="ChEBI" id="CHEBI:456215"/>
    </ligand>
</feature>
<keyword evidence="5 7" id="KW-0067">ATP-binding</keyword>
<dbReference type="SUPFAM" id="SSF52540">
    <property type="entry name" value="P-loop containing nucleoside triphosphate hydrolases"/>
    <property type="match status" value="2"/>
</dbReference>
<dbReference type="GO" id="GO:0004017">
    <property type="term" value="F:AMP kinase activity"/>
    <property type="evidence" value="ECO:0007669"/>
    <property type="project" value="UniProtKB-UniRule"/>
</dbReference>
<feature type="binding site" evidence="5">
    <location>
        <position position="46"/>
    </location>
    <ligand>
        <name>AMP</name>
        <dbReference type="ChEBI" id="CHEBI:456215"/>
    </ligand>
</feature>
<dbReference type="InterPro" id="IPR033690">
    <property type="entry name" value="Adenylat_kinase_CS"/>
</dbReference>
<evidence type="ECO:0000256" key="3">
    <source>
        <dbReference type="ARBA" id="ARBA00022741"/>
    </source>
</evidence>
<dbReference type="PANTHER" id="PTHR23359">
    <property type="entry name" value="NUCLEOTIDE KINASE"/>
    <property type="match status" value="1"/>
</dbReference>
<comment type="pathway">
    <text evidence="5">Purine metabolism; AMP biosynthesis via salvage pathway; AMP from ADP: step 1/1.</text>
</comment>
<keyword evidence="1 5" id="KW-0808">Transferase</keyword>
<feature type="binding site" evidence="5">
    <location>
        <position position="140"/>
    </location>
    <ligand>
        <name>AMP</name>
        <dbReference type="ChEBI" id="CHEBI:456215"/>
    </ligand>
</feature>
<comment type="subunit">
    <text evidence="5 7">Monomer.</text>
</comment>
<organism evidence="8 9">
    <name type="scientific">Candidatus Roizmanbacteria bacterium CG10_big_fil_rev_8_21_14_0_10_36_26</name>
    <dbReference type="NCBI Taxonomy" id="1974851"/>
    <lineage>
        <taxon>Bacteria</taxon>
        <taxon>Candidatus Roizmaniibacteriota</taxon>
    </lineage>
</organism>
<dbReference type="GO" id="GO:0005524">
    <property type="term" value="F:ATP binding"/>
    <property type="evidence" value="ECO:0007669"/>
    <property type="project" value="UniProtKB-UniRule"/>
</dbReference>
<sequence>MNFYNHSTVIIVIKLMKLVLLGIQGSGKSTQGNILSRQLNIPYLSTGHIFRQIAKEKTKLGRYIKETINTGILVPDEKTIEIVNQYLSRSEYRNGYILDGFPRTVTQAKRFMNNVDKVIFIKISDKEALWRLLYRNESSRADETLPALKKRIEMFKKYTIPVIDYYGNQKKLVVIDGEQSIKEVNKEILRNLGKQLIKNHIASWKRKIKTIIAIVGLPGVGKTAAAQYFKNKGLPVISFGKVINEYITKNHLSHNEKNHQKIRSKFRKDHGMAALAILNLDKIKALLKDNLILVIDGMRSWEEYEFLKKELPKINIFLVGLYADKDVRYRRVSQRRERSELYGKERDINELFTTNMGPTFTFSDYLIKNNFSEEEFFDKLEDVYRSIYFSL</sequence>
<evidence type="ECO:0000313" key="8">
    <source>
        <dbReference type="EMBL" id="PJE60884.1"/>
    </source>
</evidence>
<dbReference type="Pfam" id="PF00406">
    <property type="entry name" value="ADK"/>
    <property type="match status" value="1"/>
</dbReference>
<feature type="binding site" evidence="5">
    <location>
        <position position="51"/>
    </location>
    <ligand>
        <name>AMP</name>
        <dbReference type="ChEBI" id="CHEBI:456215"/>
    </ligand>
</feature>
<feature type="binding site" evidence="5">
    <location>
        <position position="179"/>
    </location>
    <ligand>
        <name>ATP</name>
        <dbReference type="ChEBI" id="CHEBI:30616"/>
    </ligand>
</feature>
<feature type="binding site" evidence="5">
    <location>
        <position position="135"/>
    </location>
    <ligand>
        <name>ATP</name>
        <dbReference type="ChEBI" id="CHEBI:30616"/>
    </ligand>
</feature>
<dbReference type="PRINTS" id="PR00094">
    <property type="entry name" value="ADENYLTKNASE"/>
</dbReference>
<dbReference type="AlphaFoldDB" id="A0A2M8KLV2"/>
<comment type="similarity">
    <text evidence="5 6">Belongs to the adenylate kinase family.</text>
</comment>
<evidence type="ECO:0000256" key="2">
    <source>
        <dbReference type="ARBA" id="ARBA00022727"/>
    </source>
</evidence>
<dbReference type="Proteomes" id="UP000231434">
    <property type="component" value="Unassembled WGS sequence"/>
</dbReference>